<comment type="caution">
    <text evidence="1">The sequence shown here is derived from an EMBL/GenBank/DDBJ whole genome shotgun (WGS) entry which is preliminary data.</text>
</comment>
<keyword evidence="2" id="KW-1185">Reference proteome</keyword>
<gene>
    <name evidence="1" type="ORF">NDU88_002585</name>
</gene>
<evidence type="ECO:0000313" key="2">
    <source>
        <dbReference type="Proteomes" id="UP001066276"/>
    </source>
</evidence>
<accession>A0AAV7RG51</accession>
<protein>
    <recommendedName>
        <fullName evidence="3">Reverse transcriptase domain-containing protein</fullName>
    </recommendedName>
</protein>
<evidence type="ECO:0008006" key="3">
    <source>
        <dbReference type="Google" id="ProtNLM"/>
    </source>
</evidence>
<name>A0AAV7RG51_PLEWA</name>
<sequence>MDDISVFFTDGRPIKELEKTCIEIGKASGAKINSAKSETILISHWTPTNDPLPFPIKQDFLKILGVWFGREGAAEKSWEERLAKTKQKLGLWSLQKLMIEGKSLVLRNKTLPVLQYVTQVWPVQP</sequence>
<reference evidence="1" key="1">
    <citation type="journal article" date="2022" name="bioRxiv">
        <title>Sequencing and chromosome-scale assembly of the giantPleurodeles waltlgenome.</title>
        <authorList>
            <person name="Brown T."/>
            <person name="Elewa A."/>
            <person name="Iarovenko S."/>
            <person name="Subramanian E."/>
            <person name="Araus A.J."/>
            <person name="Petzold A."/>
            <person name="Susuki M."/>
            <person name="Suzuki K.-i.T."/>
            <person name="Hayashi T."/>
            <person name="Toyoda A."/>
            <person name="Oliveira C."/>
            <person name="Osipova E."/>
            <person name="Leigh N.D."/>
            <person name="Simon A."/>
            <person name="Yun M.H."/>
        </authorList>
    </citation>
    <scope>NUCLEOTIDE SEQUENCE</scope>
    <source>
        <strain evidence="1">20211129_DDA</strain>
        <tissue evidence="1">Liver</tissue>
    </source>
</reference>
<proteinExistence type="predicted"/>
<dbReference type="EMBL" id="JANPWB010000009">
    <property type="protein sequence ID" value="KAJ1149780.1"/>
    <property type="molecule type" value="Genomic_DNA"/>
</dbReference>
<dbReference type="Proteomes" id="UP001066276">
    <property type="component" value="Chromosome 5"/>
</dbReference>
<organism evidence="1 2">
    <name type="scientific">Pleurodeles waltl</name>
    <name type="common">Iberian ribbed newt</name>
    <dbReference type="NCBI Taxonomy" id="8319"/>
    <lineage>
        <taxon>Eukaryota</taxon>
        <taxon>Metazoa</taxon>
        <taxon>Chordata</taxon>
        <taxon>Craniata</taxon>
        <taxon>Vertebrata</taxon>
        <taxon>Euteleostomi</taxon>
        <taxon>Amphibia</taxon>
        <taxon>Batrachia</taxon>
        <taxon>Caudata</taxon>
        <taxon>Salamandroidea</taxon>
        <taxon>Salamandridae</taxon>
        <taxon>Pleurodelinae</taxon>
        <taxon>Pleurodeles</taxon>
    </lineage>
</organism>
<dbReference type="AlphaFoldDB" id="A0AAV7RG51"/>
<evidence type="ECO:0000313" key="1">
    <source>
        <dbReference type="EMBL" id="KAJ1149780.1"/>
    </source>
</evidence>